<dbReference type="GO" id="GO:0006508">
    <property type="term" value="P:proteolysis"/>
    <property type="evidence" value="ECO:0007669"/>
    <property type="project" value="UniProtKB-KW"/>
</dbReference>
<proteinExistence type="predicted"/>
<accession>A0A3N2CSY4</accession>
<feature type="transmembrane region" description="Helical" evidence="2">
    <location>
        <begin position="428"/>
        <end position="445"/>
    </location>
</feature>
<keyword evidence="2" id="KW-0472">Membrane</keyword>
<reference evidence="3 4" key="1">
    <citation type="submission" date="2018-11" db="EMBL/GenBank/DDBJ databases">
        <title>Sequencing the genomes of 1000 actinobacteria strains.</title>
        <authorList>
            <person name="Klenk H.-P."/>
        </authorList>
    </citation>
    <scope>NUCLEOTIDE SEQUENCE [LARGE SCALE GENOMIC DNA]</scope>
    <source>
        <strain evidence="3 4">DSM 12652</strain>
    </source>
</reference>
<feature type="transmembrane region" description="Helical" evidence="2">
    <location>
        <begin position="168"/>
        <end position="186"/>
    </location>
</feature>
<protein>
    <submittedName>
        <fullName evidence="3">Putative peptide zinc metalloprotease protein</fullName>
    </submittedName>
</protein>
<keyword evidence="2" id="KW-0812">Transmembrane</keyword>
<feature type="compositionally biased region" description="Low complexity" evidence="1">
    <location>
        <begin position="747"/>
        <end position="769"/>
    </location>
</feature>
<feature type="compositionally biased region" description="Low complexity" evidence="1">
    <location>
        <begin position="784"/>
        <end position="795"/>
    </location>
</feature>
<feature type="transmembrane region" description="Helical" evidence="2">
    <location>
        <begin position="237"/>
        <end position="255"/>
    </location>
</feature>
<organism evidence="3 4">
    <name type="scientific">Nocardioides aurantiacus</name>
    <dbReference type="NCBI Taxonomy" id="86796"/>
    <lineage>
        <taxon>Bacteria</taxon>
        <taxon>Bacillati</taxon>
        <taxon>Actinomycetota</taxon>
        <taxon>Actinomycetes</taxon>
        <taxon>Propionibacteriales</taxon>
        <taxon>Nocardioidaceae</taxon>
        <taxon>Nocardioides</taxon>
    </lineage>
</organism>
<keyword evidence="2" id="KW-1133">Transmembrane helix</keyword>
<evidence type="ECO:0000313" key="4">
    <source>
        <dbReference type="Proteomes" id="UP000281738"/>
    </source>
</evidence>
<evidence type="ECO:0000313" key="3">
    <source>
        <dbReference type="EMBL" id="ROR90639.1"/>
    </source>
</evidence>
<feature type="transmembrane region" description="Helical" evidence="2">
    <location>
        <begin position="133"/>
        <end position="156"/>
    </location>
</feature>
<comment type="caution">
    <text evidence="3">The sequence shown here is derived from an EMBL/GenBank/DDBJ whole genome shotgun (WGS) entry which is preliminary data.</text>
</comment>
<keyword evidence="3" id="KW-0482">Metalloprotease</keyword>
<feature type="transmembrane region" description="Helical" evidence="2">
    <location>
        <begin position="325"/>
        <end position="348"/>
    </location>
</feature>
<dbReference type="GO" id="GO:0008237">
    <property type="term" value="F:metallopeptidase activity"/>
    <property type="evidence" value="ECO:0007669"/>
    <property type="project" value="UniProtKB-KW"/>
</dbReference>
<evidence type="ECO:0000256" key="2">
    <source>
        <dbReference type="SAM" id="Phobius"/>
    </source>
</evidence>
<name>A0A3N2CSY4_9ACTN</name>
<keyword evidence="3" id="KW-0645">Protease</keyword>
<dbReference type="AlphaFoldDB" id="A0A3N2CSY4"/>
<dbReference type="OrthoDB" id="4640801at2"/>
<evidence type="ECO:0000256" key="1">
    <source>
        <dbReference type="SAM" id="MobiDB-lite"/>
    </source>
</evidence>
<dbReference type="Proteomes" id="UP000281738">
    <property type="component" value="Unassembled WGS sequence"/>
</dbReference>
<dbReference type="RefSeq" id="WP_123389754.1">
    <property type="nucleotide sequence ID" value="NZ_RKHO01000001.1"/>
</dbReference>
<dbReference type="EMBL" id="RKHO01000001">
    <property type="protein sequence ID" value="ROR90639.1"/>
    <property type="molecule type" value="Genomic_DNA"/>
</dbReference>
<keyword evidence="3" id="KW-0378">Hydrolase</keyword>
<feature type="transmembrane region" description="Helical" evidence="2">
    <location>
        <begin position="386"/>
        <end position="408"/>
    </location>
</feature>
<keyword evidence="4" id="KW-1185">Reference proteome</keyword>
<gene>
    <name evidence="3" type="ORF">EDD33_1486</name>
</gene>
<feature type="compositionally biased region" description="Low complexity" evidence="1">
    <location>
        <begin position="708"/>
        <end position="731"/>
    </location>
</feature>
<sequence length="795" mass="83205">MTALVDAPARADGLQLLGTMVGSGYRTPPALVRRGDGQTLQLTPLLYAVLDAIDGHSSPEEVAARVRERVRREVTPEVVATLVDQQLRPLGLLKLADGSEPALKRSDPLLGLKMRFKVTDPAATRRITDPFRILFRPSVMGAVVLAFLAVTGWVFFRHGLAPAAYDAFQRPHLLLLVFVVTVLSGGFHEFGHAAAARYGGAVPGVIGAGLYLVWPAFYTDVTDSYRLPRGGRLRTDLGGLYFNAVVVVLTFVGWWATGWDALLLLVATQVLQMVQQLMPLLRFDGYHVLADLTGVPDLYQRIRPTLLGLLPHHWRDDENRVLKPWARVVITAWVLVTVPLMAFMLFTLVKAFPRLVGSAWAAMGDSSSAVGAAWSQGDPVDVAAQVVQVLAVVLPVVAGGMILGRLVLRWSTGLVAWSRGSVGRRTAAVALVAAVAIFLSFAWAPRPGAYRPIGPDEKGLLTAALPGAVRGPAVEAAPAASASVTGAAAERRLAGSDPLAATFGKGERLPTKAEPRLAMVLVRSDAGAGTGDGASGAGDGAEQPWVFPFDRPLPPSEGDNQALAVNTRDDSVSYDVAFALVWAEGDEVLQVNEARAYASCSDCVTVAVAFQVVLVMDDARVIVPQNLAVAANYDCYRCITAAIANQLVLSVASEPGEEQLLALGEVWGRLIELGRTITSYPLAEVAARLEGFKAEIVAILGSAPPVAAGTASATASSSPSPSASPSGTTPADPEAPEYPESPGGTGSSAPSTSPSPTPTSGTTTEGGSPTPTPTDAPAEGESQTAPTTDGATAAP</sequence>
<feature type="region of interest" description="Disordered" evidence="1">
    <location>
        <begin position="708"/>
        <end position="795"/>
    </location>
</feature>
<feature type="transmembrane region" description="Helical" evidence="2">
    <location>
        <begin position="198"/>
        <end position="217"/>
    </location>
</feature>